<proteinExistence type="predicted"/>
<organism evidence="2 3">
    <name type="scientific">Aureobasidium pullulans EXF-150</name>
    <dbReference type="NCBI Taxonomy" id="1043002"/>
    <lineage>
        <taxon>Eukaryota</taxon>
        <taxon>Fungi</taxon>
        <taxon>Dikarya</taxon>
        <taxon>Ascomycota</taxon>
        <taxon>Pezizomycotina</taxon>
        <taxon>Dothideomycetes</taxon>
        <taxon>Dothideomycetidae</taxon>
        <taxon>Dothideales</taxon>
        <taxon>Saccotheciaceae</taxon>
        <taxon>Aureobasidium</taxon>
    </lineage>
</organism>
<dbReference type="Proteomes" id="UP000030706">
    <property type="component" value="Unassembled WGS sequence"/>
</dbReference>
<sequence>MSVVLSTGTLPKAITWFSSAYTGALRCSEDILSTNTSAGTFKCVGDITHNAAHQTQQRVGWMPSTPFRGTAFLLWFNLFVIFLCTWTGTRPRVLKPAKFWYTHKYYQVAKNVLCPGASVFEAIHEYWQARTLITETKGATDGQMKLVTAFYLGMLGVRYRTGENSNRVLWPKQYAFMLNKGMVAWDARSSWGLNAAAINDKSDSAGMGQAFTLCNILWALWIAAHRLGNHLPLTPLEITTIAYAICAIVKCPFWWHKPKDVLTYSLIDLPEMKREDRETFESLVVEDTYDIDGPEEWSSRDAYSLLGFARAQNPVPTRATSDPLEDEHAAPDSVVDTNVKPVDSLHSVGETNSSNTRSIEQTHVKPPIIILKWDIDLYRFWRWRLPICALMTIFSAVHLGVWNYAFPTTAERWLWQSCVILSTVSAFVSTLFREIALRWTGPMSILRVGFFYLHVMCRIILAALVFASFRSMPVEVYHVHAAW</sequence>
<keyword evidence="1" id="KW-0812">Transmembrane</keyword>
<accession>A0A074Y183</accession>
<dbReference type="AlphaFoldDB" id="A0A074Y183"/>
<gene>
    <name evidence="2" type="ORF">M438DRAFT_11411</name>
</gene>
<keyword evidence="1" id="KW-0472">Membrane</keyword>
<protein>
    <submittedName>
        <fullName evidence="2">Uncharacterized protein</fullName>
    </submittedName>
</protein>
<dbReference type="EMBL" id="KL584974">
    <property type="protein sequence ID" value="KEQ89669.1"/>
    <property type="molecule type" value="Genomic_DNA"/>
</dbReference>
<dbReference type="HOGENOM" id="CLU_022883_5_2_1"/>
<dbReference type="OrthoDB" id="3061561at2759"/>
<feature type="transmembrane region" description="Helical" evidence="1">
    <location>
        <begin position="413"/>
        <end position="432"/>
    </location>
</feature>
<dbReference type="RefSeq" id="XP_029765856.1">
    <property type="nucleotide sequence ID" value="XM_029898718.1"/>
</dbReference>
<dbReference type="PANTHER" id="PTHR35043">
    <property type="entry name" value="TRANSCRIPTION FACTOR DOMAIN-CONTAINING PROTEIN"/>
    <property type="match status" value="1"/>
</dbReference>
<name>A0A074Y183_AURPU</name>
<feature type="transmembrane region" description="Helical" evidence="1">
    <location>
        <begin position="381"/>
        <end position="401"/>
    </location>
</feature>
<feature type="transmembrane region" description="Helical" evidence="1">
    <location>
        <begin position="444"/>
        <end position="469"/>
    </location>
</feature>
<feature type="transmembrane region" description="Helical" evidence="1">
    <location>
        <begin position="71"/>
        <end position="89"/>
    </location>
</feature>
<keyword evidence="3" id="KW-1185">Reference proteome</keyword>
<dbReference type="GeneID" id="40741024"/>
<evidence type="ECO:0000313" key="3">
    <source>
        <dbReference type="Proteomes" id="UP000030706"/>
    </source>
</evidence>
<evidence type="ECO:0000313" key="2">
    <source>
        <dbReference type="EMBL" id="KEQ89669.1"/>
    </source>
</evidence>
<evidence type="ECO:0000256" key="1">
    <source>
        <dbReference type="SAM" id="Phobius"/>
    </source>
</evidence>
<reference evidence="2 3" key="1">
    <citation type="journal article" date="2014" name="BMC Genomics">
        <title>Genome sequencing of four Aureobasidium pullulans varieties: biotechnological potential, stress tolerance, and description of new species.</title>
        <authorList>
            <person name="Gostin Ar C."/>
            <person name="Ohm R.A."/>
            <person name="Kogej T."/>
            <person name="Sonjak S."/>
            <person name="Turk M."/>
            <person name="Zajc J."/>
            <person name="Zalar P."/>
            <person name="Grube M."/>
            <person name="Sun H."/>
            <person name="Han J."/>
            <person name="Sharma A."/>
            <person name="Chiniquy J."/>
            <person name="Ngan C.Y."/>
            <person name="Lipzen A."/>
            <person name="Barry K."/>
            <person name="Grigoriev I.V."/>
            <person name="Gunde-Cimerman N."/>
        </authorList>
    </citation>
    <scope>NUCLEOTIDE SEQUENCE [LARGE SCALE GENOMIC DNA]</scope>
    <source>
        <strain evidence="2 3">EXF-150</strain>
    </source>
</reference>
<keyword evidence="1" id="KW-1133">Transmembrane helix</keyword>
<dbReference type="PANTHER" id="PTHR35043:SF7">
    <property type="entry name" value="TRANSCRIPTION FACTOR DOMAIN-CONTAINING PROTEIN"/>
    <property type="match status" value="1"/>
</dbReference>